<evidence type="ECO:0000313" key="2">
    <source>
        <dbReference type="EMBL" id="MDC6407740.1"/>
    </source>
</evidence>
<dbReference type="Proteomes" id="UP001220702">
    <property type="component" value="Unassembled WGS sequence"/>
</dbReference>
<reference evidence="2" key="1">
    <citation type="submission" date="2021-11" db="EMBL/GenBank/DDBJ databases">
        <authorList>
            <person name="Denance N."/>
            <person name="Briand M."/>
            <person name="Dupas E."/>
            <person name="Durand K."/>
            <person name="Legendre B."/>
            <person name="Cunty A."/>
            <person name="Donnadieu C."/>
            <person name="Lopez Roques C."/>
            <person name="Cesbron S."/>
            <person name="Jacques M.A."/>
        </authorList>
    </citation>
    <scope>NUCLEOTIDE SEQUENCE</scope>
    <source>
        <strain evidence="2">CFBP8070</strain>
    </source>
</reference>
<evidence type="ECO:0000256" key="1">
    <source>
        <dbReference type="SAM" id="MobiDB-lite"/>
    </source>
</evidence>
<dbReference type="AlphaFoldDB" id="A0AAW6HT95"/>
<proteinExistence type="predicted"/>
<organism evidence="2 3">
    <name type="scientific">Xylella fastidiosa subsp. multiplex</name>
    <dbReference type="NCBI Taxonomy" id="644357"/>
    <lineage>
        <taxon>Bacteria</taxon>
        <taxon>Pseudomonadati</taxon>
        <taxon>Pseudomonadota</taxon>
        <taxon>Gammaproteobacteria</taxon>
        <taxon>Lysobacterales</taxon>
        <taxon>Lysobacteraceae</taxon>
        <taxon>Xylella</taxon>
    </lineage>
</organism>
<dbReference type="EMBL" id="JAJKGN010000001">
    <property type="protein sequence ID" value="MDC6407740.1"/>
    <property type="molecule type" value="Genomic_DNA"/>
</dbReference>
<feature type="region of interest" description="Disordered" evidence="1">
    <location>
        <begin position="151"/>
        <end position="198"/>
    </location>
</feature>
<accession>A0AAW6HT95</accession>
<evidence type="ECO:0000313" key="3">
    <source>
        <dbReference type="Proteomes" id="UP001220702"/>
    </source>
</evidence>
<gene>
    <name evidence="2" type="ORF">LOK82_03285</name>
</gene>
<feature type="compositionally biased region" description="Basic and acidic residues" evidence="1">
    <location>
        <begin position="174"/>
        <end position="184"/>
    </location>
</feature>
<comment type="caution">
    <text evidence="2">The sequence shown here is derived from an EMBL/GenBank/DDBJ whole genome shotgun (WGS) entry which is preliminary data.</text>
</comment>
<reference evidence="2" key="2">
    <citation type="journal article" date="2023" name="Commun. Biol.">
        <title>Suspicions of two bridgehead invasions of Xylella fastidiosa subsp. multiplex in France.</title>
        <authorList>
            <person name="Dupas E."/>
            <person name="Durand K."/>
            <person name="Rieux A."/>
            <person name="Briand M."/>
            <person name="Pruvost O."/>
            <person name="Cunty A."/>
            <person name="Denance N."/>
            <person name="Donnadieu C."/>
            <person name="Legendre B."/>
            <person name="Lopez-Roques C."/>
            <person name="Cesbron S."/>
            <person name="Ravigne V."/>
            <person name="Jacques M.A."/>
        </authorList>
    </citation>
    <scope>NUCLEOTIDE SEQUENCE</scope>
    <source>
        <strain evidence="2">CFBP8070</strain>
    </source>
</reference>
<sequence>MLRFTHCCALHPRLGTQRSTARLSPGVIRRRCFPCPHDHSTVHLHRPGRPTPGRDQEHRVSMTRATPPWICVDNSPCPQCTHESAPAVPMQTPIPTRKASTLMTLTALTQHAHRQRIASAIPMLHHNADNNTMHPACGTARVLWQTHDTRRTHGTTLPSHSRYHHKRWQPHCADSTRPREDAPPKHRAHCNRFPDLHA</sequence>
<protein>
    <submittedName>
        <fullName evidence="2">Uncharacterized protein</fullName>
    </submittedName>
</protein>
<name>A0AAW6HT95_XYLFS</name>